<dbReference type="AlphaFoldDB" id="A0A1I8HKR3"/>
<dbReference type="Proteomes" id="UP000095280">
    <property type="component" value="Unplaced"/>
</dbReference>
<accession>A0A1I8HKR3</accession>
<protein>
    <submittedName>
        <fullName evidence="3">C-type lectin domain-containing protein</fullName>
    </submittedName>
</protein>
<dbReference type="InterPro" id="IPR016187">
    <property type="entry name" value="CTDL_fold"/>
</dbReference>
<dbReference type="Pfam" id="PF00059">
    <property type="entry name" value="Lectin_C"/>
    <property type="match status" value="1"/>
</dbReference>
<dbReference type="InterPro" id="IPR001304">
    <property type="entry name" value="C-type_lectin-like"/>
</dbReference>
<keyword evidence="2" id="KW-1185">Reference proteome</keyword>
<name>A0A1I8HKR3_9PLAT</name>
<feature type="domain" description="C-type lectin" evidence="1">
    <location>
        <begin position="146"/>
        <end position="275"/>
    </location>
</feature>
<dbReference type="SUPFAM" id="SSF56436">
    <property type="entry name" value="C-type lectin-like"/>
    <property type="match status" value="1"/>
</dbReference>
<organism evidence="2 3">
    <name type="scientific">Macrostomum lignano</name>
    <dbReference type="NCBI Taxonomy" id="282301"/>
    <lineage>
        <taxon>Eukaryota</taxon>
        <taxon>Metazoa</taxon>
        <taxon>Spiralia</taxon>
        <taxon>Lophotrochozoa</taxon>
        <taxon>Platyhelminthes</taxon>
        <taxon>Rhabditophora</taxon>
        <taxon>Macrostomorpha</taxon>
        <taxon>Macrostomida</taxon>
        <taxon>Macrostomidae</taxon>
        <taxon>Macrostomum</taxon>
    </lineage>
</organism>
<sequence length="301" mass="32770">MAQVPARHLSIFVGGLSSSLDVGAGHSGGRRRFSTRCHQAGRGARAGQETAGGHEAYGQHAAPHRQLWIRAQLLDGKTAEAKHQEADAKAQDGDREVLASRQLPLPPWLQRTAAGYSGRISAAVLAPAIIGDPSPVPKLPVTEYSSEHHCLFQLHARIFLTWRQAAEFCALFNATLPVLRTQFAWQTLRSYAQNHRFWVGVVRAEGAVREGSQSATAGDQDLWRWYTDGPEEPPLSTSDFSRTGVEWSRSEPSNAHCGEACGVVNYDGNLADYACATVPPWDPCGDESHVVRTVCQRSGLP</sequence>
<dbReference type="PROSITE" id="PS50041">
    <property type="entry name" value="C_TYPE_LECTIN_2"/>
    <property type="match status" value="1"/>
</dbReference>
<evidence type="ECO:0000259" key="1">
    <source>
        <dbReference type="PROSITE" id="PS50041"/>
    </source>
</evidence>
<proteinExistence type="predicted"/>
<dbReference type="Gene3D" id="3.10.100.10">
    <property type="entry name" value="Mannose-Binding Protein A, subunit A"/>
    <property type="match status" value="1"/>
</dbReference>
<dbReference type="InterPro" id="IPR016186">
    <property type="entry name" value="C-type_lectin-like/link_sf"/>
</dbReference>
<dbReference type="WBParaSite" id="maker-uti_cns_0006792-snap-gene-0.4-mRNA-1">
    <property type="protein sequence ID" value="maker-uti_cns_0006792-snap-gene-0.4-mRNA-1"/>
    <property type="gene ID" value="maker-uti_cns_0006792-snap-gene-0.4"/>
</dbReference>
<evidence type="ECO:0000313" key="2">
    <source>
        <dbReference type="Proteomes" id="UP000095280"/>
    </source>
</evidence>
<reference evidence="3" key="1">
    <citation type="submission" date="2016-11" db="UniProtKB">
        <authorList>
            <consortium name="WormBaseParasite"/>
        </authorList>
    </citation>
    <scope>IDENTIFICATION</scope>
</reference>
<evidence type="ECO:0000313" key="3">
    <source>
        <dbReference type="WBParaSite" id="maker-uti_cns_0006792-snap-gene-0.4-mRNA-1"/>
    </source>
</evidence>